<keyword evidence="2" id="KW-1185">Reference proteome</keyword>
<accession>A0A9P9RB51</accession>
<dbReference type="Proteomes" id="UP000736672">
    <property type="component" value="Unassembled WGS sequence"/>
</dbReference>
<protein>
    <submittedName>
        <fullName evidence="1">Uncharacterized protein</fullName>
    </submittedName>
</protein>
<name>A0A9P9RB51_FUSSL</name>
<proteinExistence type="predicted"/>
<evidence type="ECO:0000313" key="1">
    <source>
        <dbReference type="EMBL" id="KAH7271645.1"/>
    </source>
</evidence>
<dbReference type="OrthoDB" id="3700495at2759"/>
<sequence>MCDYFYVEFRCRHHAWVVRKWCRNYERNERPCTPNVVDPPEFWYALHHICIFTSSTASSLHIDVVLGATGYAPSVNLQGSSLRL</sequence>
<evidence type="ECO:0000313" key="2">
    <source>
        <dbReference type="Proteomes" id="UP000736672"/>
    </source>
</evidence>
<reference evidence="1" key="1">
    <citation type="journal article" date="2021" name="Nat. Commun.">
        <title>Genetic determinants of endophytism in the Arabidopsis root mycobiome.</title>
        <authorList>
            <person name="Mesny F."/>
            <person name="Miyauchi S."/>
            <person name="Thiergart T."/>
            <person name="Pickel B."/>
            <person name="Atanasova L."/>
            <person name="Karlsson M."/>
            <person name="Huettel B."/>
            <person name="Barry K.W."/>
            <person name="Haridas S."/>
            <person name="Chen C."/>
            <person name="Bauer D."/>
            <person name="Andreopoulos W."/>
            <person name="Pangilinan J."/>
            <person name="LaButti K."/>
            <person name="Riley R."/>
            <person name="Lipzen A."/>
            <person name="Clum A."/>
            <person name="Drula E."/>
            <person name="Henrissat B."/>
            <person name="Kohler A."/>
            <person name="Grigoriev I.V."/>
            <person name="Martin F.M."/>
            <person name="Hacquard S."/>
        </authorList>
    </citation>
    <scope>NUCLEOTIDE SEQUENCE</scope>
    <source>
        <strain evidence="1">FSSC 5 MPI-SDFR-AT-0091</strain>
    </source>
</reference>
<comment type="caution">
    <text evidence="1">The sequence shown here is derived from an EMBL/GenBank/DDBJ whole genome shotgun (WGS) entry which is preliminary data.</text>
</comment>
<dbReference type="AlphaFoldDB" id="A0A9P9RB51"/>
<gene>
    <name evidence="1" type="ORF">B0J15DRAFT_544530</name>
</gene>
<organism evidence="1 2">
    <name type="scientific">Fusarium solani</name>
    <name type="common">Filamentous fungus</name>
    <dbReference type="NCBI Taxonomy" id="169388"/>
    <lineage>
        <taxon>Eukaryota</taxon>
        <taxon>Fungi</taxon>
        <taxon>Dikarya</taxon>
        <taxon>Ascomycota</taxon>
        <taxon>Pezizomycotina</taxon>
        <taxon>Sordariomycetes</taxon>
        <taxon>Hypocreomycetidae</taxon>
        <taxon>Hypocreales</taxon>
        <taxon>Nectriaceae</taxon>
        <taxon>Fusarium</taxon>
        <taxon>Fusarium solani species complex</taxon>
    </lineage>
</organism>
<dbReference type="EMBL" id="JAGTJS010000004">
    <property type="protein sequence ID" value="KAH7271645.1"/>
    <property type="molecule type" value="Genomic_DNA"/>
</dbReference>